<keyword evidence="2" id="KW-1185">Reference proteome</keyword>
<reference evidence="1 2" key="1">
    <citation type="submission" date="2009-10" db="EMBL/GenBank/DDBJ databases">
        <title>The Genome Sequence of Cyanophage NATL2A-133.</title>
        <authorList>
            <consortium name="The Broad Institute Genome Sequencing Platform"/>
            <person name="Henn M.R."/>
            <person name="Sullivan M.S."/>
            <person name="Osburne M.S."/>
            <person name="Levin J."/>
            <person name="Malboeuf C."/>
            <person name="Casali M."/>
            <person name="Russ C."/>
            <person name="Lennon N."/>
            <person name="Erlich R."/>
            <person name="Young S.K."/>
            <person name="Koehrsen M."/>
            <person name="Yandava C."/>
            <person name="Zeng Q."/>
            <person name="Alvarado L."/>
            <person name="Anderson S."/>
            <person name="Berlin A."/>
            <person name="Borenstein D."/>
            <person name="Chen Z."/>
            <person name="Engels R."/>
            <person name="Freedman E."/>
            <person name="Gellesch M."/>
            <person name="Goldberg J."/>
            <person name="Green L."/>
            <person name="Griggs A."/>
            <person name="Gujja S."/>
            <person name="Heiman D."/>
            <person name="Hepburn T."/>
            <person name="Howarth C."/>
            <person name="Jen D."/>
            <person name="Larson L."/>
            <person name="Lewis B."/>
            <person name="Mehta T."/>
            <person name="Park D."/>
            <person name="Pearson M."/>
            <person name="Roberts A."/>
            <person name="Ryan E."/>
            <person name="Saif S."/>
            <person name="Shea T."/>
            <person name="Shenoy N."/>
            <person name="Sisk P."/>
            <person name="Stolte C."/>
            <person name="Sykes S."/>
            <person name="Walk T."/>
            <person name="White J."/>
            <person name="Yu Q."/>
            <person name="Coleman M.L."/>
            <person name="Huang K.H."/>
            <person name="Weigele P.R."/>
            <person name="DeFrancesco A.S."/>
            <person name="Kern S.E."/>
            <person name="Thompson L.R."/>
            <person name="Fu R."/>
            <person name="Hombeck B."/>
            <person name="Chisholm S.W."/>
            <person name="Haas B."/>
            <person name="Nusbaum C."/>
            <person name="Galagan J."/>
            <person name="Birren B."/>
        </authorList>
    </citation>
    <scope>NUCLEOTIDE SEQUENCE [LARGE SCALE GENOMIC DNA]</scope>
    <source>
        <strain evidence="1">NATL2A-133</strain>
    </source>
</reference>
<accession>E3SP69</accession>
<gene>
    <name evidence="1" type="ORF">CYPG_00047</name>
</gene>
<name>E3SP69_9CAUD</name>
<protein>
    <submittedName>
        <fullName evidence="1">Predicted protein</fullName>
    </submittedName>
</protein>
<dbReference type="EMBL" id="GU071104">
    <property type="protein sequence ID" value="ADP00186.1"/>
    <property type="molecule type" value="Genomic_DNA"/>
</dbReference>
<evidence type="ECO:0000313" key="2">
    <source>
        <dbReference type="Proteomes" id="UP000006533"/>
    </source>
</evidence>
<dbReference type="KEGG" id="vg:11538166"/>
<organism evidence="1 2">
    <name type="scientific">Cyanophage NATL2A-133</name>
    <dbReference type="NCBI Taxonomy" id="445692"/>
    <lineage>
        <taxon>Viruses</taxon>
        <taxon>Duplodnaviria</taxon>
        <taxon>Heunggongvirae</taxon>
        <taxon>Uroviricota</taxon>
        <taxon>Caudoviricetes</taxon>
        <taxon>Autographivirales</taxon>
        <taxon>Sechaudvirinae</taxon>
        <taxon>Tangaroavirus</taxon>
        <taxon>Tangaroavirus NATL2A133</taxon>
    </lineage>
</organism>
<sequence length="58" mass="6979">MKLRNHQFSTQPRIFDGGYEHPWYKHTDTIKRPNPPTSEAVKKAKFVDKTYRWTKKST</sequence>
<dbReference type="Proteomes" id="UP000006533">
    <property type="component" value="Segment"/>
</dbReference>
<dbReference type="OrthoDB" id="36476at10239"/>
<dbReference type="GeneID" id="11538166"/>
<dbReference type="RefSeq" id="YP_005087558.1">
    <property type="nucleotide sequence ID" value="NC_016659.1"/>
</dbReference>
<proteinExistence type="predicted"/>
<evidence type="ECO:0000313" key="1">
    <source>
        <dbReference type="EMBL" id="ADP00186.1"/>
    </source>
</evidence>